<comment type="subcellular location">
    <subcellularLocation>
        <location evidence="1">Nucleus</location>
    </subcellularLocation>
</comment>
<evidence type="ECO:0000256" key="3">
    <source>
        <dbReference type="ARBA" id="ARBA00022603"/>
    </source>
</evidence>
<evidence type="ECO:0000259" key="9">
    <source>
        <dbReference type="PROSITE" id="PS51038"/>
    </source>
</evidence>
<dbReference type="GO" id="GO:0032259">
    <property type="term" value="P:methylation"/>
    <property type="evidence" value="ECO:0007669"/>
    <property type="project" value="UniProtKB-KW"/>
</dbReference>
<dbReference type="Pfam" id="PF00145">
    <property type="entry name" value="DNA_methylase"/>
    <property type="match status" value="1"/>
</dbReference>
<sequence>MQSNEQKSDGDLSDDPDFFHQYRLDDFSVYHPLNDKRLSGELTCVSNICTRGGFDLLFDGVLSDGQQRRYVEKVPFKALSVGNYTDLTKHDVSQSLWIQSALNSHSNIWYALGTPSGAYAHYWTPFVWLANFAKHFVDYLNEHEFVVLLDFKYKFSKWIKTHHAGHESFDRWFDEYGKDDFRQPVAVHRNWLWNQTCCYSQGLSTRHVWNEVLHLKSIKQAPGAWIEKTVVTPYVHECFEHMFGDKMMVVKPPQNFESLKFSGVHIPSPIRAKRDQNGNLVKVAVQVKVGDVIAIQKDEGTEWQSTSNTWYAYVQSVQYSKNDDTKPYALDVIWLYAPSDTTLAKERYPFKNELFFSDHCNCSEDRLYASDVITTLTVRFFEGPNDGKEFFIRQKYRTGDPAFLTLSKEDLAGCRHKKILKSPYQTVVSQYQVGDTVLVGAVHGKKDILEPAEIFHFDDFTSEIHVRVLGRRIALEDSSKARPNELLYTDKTVPINPQFIHRRCHVRFVYAEDVNAGNIPVPYDRNGTGDCFFISSYLYGPDGEQGIQPFESDEFPQTLRQGFDPDVPPNAPILNGLDLFCGGGNFGRGIEEGGVINMKWGVDIDVPAMHTYGANLRTPDETALYLGSINNYLRDAILGKTSYIIAGAGEVGFISAGSPCQGFSNANRNKFSEKSLRNCSLIASVATAVDFYRPKYALLENVHGMAATRIMPDKREINVFSQLLCCLVGMGYQCQQFTLDAWSFGSPQSRTRLFLSIAAPGQRLPPRPPRSHEHPSTIRDLSLFRVPNGLKFGGRELVGPCTYPAPTSREGFGDLPFLGNNHVGICIPCPDHRISRIESWRTRTIMAHVPKHGISVHQNSWRAAMKAGRMPKGCGYEMSISQYKVRDGCKTWSRILGDSLCRTITTTLTPQCSYTGQWVHYDQDRLITILEARRAQSFPDDEVLLGNASQAFKIVGNSVARSVALAWGLAIRYAYLDEVIEEELAADA</sequence>
<dbReference type="GO" id="GO:0003886">
    <property type="term" value="F:DNA (cytosine-5-)-methyltransferase activity"/>
    <property type="evidence" value="ECO:0007669"/>
    <property type="project" value="UniProtKB-EC"/>
</dbReference>
<dbReference type="PANTHER" id="PTHR10629">
    <property type="entry name" value="CYTOSINE-SPECIFIC METHYLTRANSFERASE"/>
    <property type="match status" value="1"/>
</dbReference>
<dbReference type="InterPro" id="IPR029063">
    <property type="entry name" value="SAM-dependent_MTases_sf"/>
</dbReference>
<feature type="domain" description="BAH" evidence="9">
    <location>
        <begin position="285"/>
        <end position="407"/>
    </location>
</feature>
<evidence type="ECO:0000313" key="11">
    <source>
        <dbReference type="Proteomes" id="UP000277580"/>
    </source>
</evidence>
<protein>
    <recommendedName>
        <fullName evidence="2">DNA (cytosine-5-)-methyltransferase</fullName>
        <ecNumber evidence="2">2.1.1.37</ecNumber>
    </recommendedName>
</protein>
<dbReference type="InterPro" id="IPR050390">
    <property type="entry name" value="C5-Methyltransferase"/>
</dbReference>
<dbReference type="GO" id="GO:0003677">
    <property type="term" value="F:DNA binding"/>
    <property type="evidence" value="ECO:0007669"/>
    <property type="project" value="UniProtKB-KW"/>
</dbReference>
<accession>A0A3N4K8P2</accession>
<dbReference type="SUPFAM" id="SSF53335">
    <property type="entry name" value="S-adenosyl-L-methionine-dependent methyltransferases"/>
    <property type="match status" value="1"/>
</dbReference>
<dbReference type="PANTHER" id="PTHR10629:SF54">
    <property type="entry name" value="DNA METHYLTRANSFERASE DIM-2"/>
    <property type="match status" value="1"/>
</dbReference>
<keyword evidence="4 8" id="KW-0808">Transferase</keyword>
<evidence type="ECO:0000256" key="6">
    <source>
        <dbReference type="ARBA" id="ARBA00023125"/>
    </source>
</evidence>
<evidence type="ECO:0000256" key="8">
    <source>
        <dbReference type="PROSITE-ProRule" id="PRU01016"/>
    </source>
</evidence>
<dbReference type="Proteomes" id="UP000277580">
    <property type="component" value="Unassembled WGS sequence"/>
</dbReference>
<gene>
    <name evidence="10" type="ORF">P167DRAFT_496860</name>
</gene>
<dbReference type="InterPro" id="IPR057215">
    <property type="entry name" value="DUF7893"/>
</dbReference>
<dbReference type="Gene3D" id="3.40.50.150">
    <property type="entry name" value="Vaccinia Virus protein VP39"/>
    <property type="match status" value="1"/>
</dbReference>
<evidence type="ECO:0000313" key="10">
    <source>
        <dbReference type="EMBL" id="RPB06793.1"/>
    </source>
</evidence>
<evidence type="ECO:0000256" key="1">
    <source>
        <dbReference type="ARBA" id="ARBA00004123"/>
    </source>
</evidence>
<dbReference type="Gene3D" id="2.30.30.490">
    <property type="match status" value="1"/>
</dbReference>
<keyword evidence="5 8" id="KW-0949">S-adenosyl-L-methionine</keyword>
<dbReference type="InParanoid" id="A0A3N4K8P2"/>
<dbReference type="InterPro" id="IPR001525">
    <property type="entry name" value="C5_MeTfrase"/>
</dbReference>
<dbReference type="PROSITE" id="PS51038">
    <property type="entry name" value="BAH"/>
    <property type="match status" value="1"/>
</dbReference>
<keyword evidence="3 8" id="KW-0489">Methyltransferase</keyword>
<keyword evidence="7" id="KW-0539">Nucleus</keyword>
<dbReference type="EC" id="2.1.1.37" evidence="2"/>
<name>A0A3N4K8P2_9PEZI</name>
<reference evidence="10 11" key="1">
    <citation type="journal article" date="2018" name="Nat. Ecol. Evol.">
        <title>Pezizomycetes genomes reveal the molecular basis of ectomycorrhizal truffle lifestyle.</title>
        <authorList>
            <person name="Murat C."/>
            <person name="Payen T."/>
            <person name="Noel B."/>
            <person name="Kuo A."/>
            <person name="Morin E."/>
            <person name="Chen J."/>
            <person name="Kohler A."/>
            <person name="Krizsan K."/>
            <person name="Balestrini R."/>
            <person name="Da Silva C."/>
            <person name="Montanini B."/>
            <person name="Hainaut M."/>
            <person name="Levati E."/>
            <person name="Barry K.W."/>
            <person name="Belfiori B."/>
            <person name="Cichocki N."/>
            <person name="Clum A."/>
            <person name="Dockter R.B."/>
            <person name="Fauchery L."/>
            <person name="Guy J."/>
            <person name="Iotti M."/>
            <person name="Le Tacon F."/>
            <person name="Lindquist E.A."/>
            <person name="Lipzen A."/>
            <person name="Malagnac F."/>
            <person name="Mello A."/>
            <person name="Molinier V."/>
            <person name="Miyauchi S."/>
            <person name="Poulain J."/>
            <person name="Riccioni C."/>
            <person name="Rubini A."/>
            <person name="Sitrit Y."/>
            <person name="Splivallo R."/>
            <person name="Traeger S."/>
            <person name="Wang M."/>
            <person name="Zifcakova L."/>
            <person name="Wipf D."/>
            <person name="Zambonelli A."/>
            <person name="Paolocci F."/>
            <person name="Nowrousian M."/>
            <person name="Ottonello S."/>
            <person name="Baldrian P."/>
            <person name="Spatafora J.W."/>
            <person name="Henrissat B."/>
            <person name="Nagy L.G."/>
            <person name="Aury J.M."/>
            <person name="Wincker P."/>
            <person name="Grigoriev I.V."/>
            <person name="Bonfante P."/>
            <person name="Martin F.M."/>
        </authorList>
    </citation>
    <scope>NUCLEOTIDE SEQUENCE [LARGE SCALE GENOMIC DNA]</scope>
    <source>
        <strain evidence="10 11">CCBAS932</strain>
    </source>
</reference>
<evidence type="ECO:0000256" key="7">
    <source>
        <dbReference type="ARBA" id="ARBA00023242"/>
    </source>
</evidence>
<dbReference type="GO" id="GO:0044027">
    <property type="term" value="P:negative regulation of gene expression via chromosomal CpG island methylation"/>
    <property type="evidence" value="ECO:0007669"/>
    <property type="project" value="TreeGrafter"/>
</dbReference>
<organism evidence="10 11">
    <name type="scientific">Morchella conica CCBAS932</name>
    <dbReference type="NCBI Taxonomy" id="1392247"/>
    <lineage>
        <taxon>Eukaryota</taxon>
        <taxon>Fungi</taxon>
        <taxon>Dikarya</taxon>
        <taxon>Ascomycota</taxon>
        <taxon>Pezizomycotina</taxon>
        <taxon>Pezizomycetes</taxon>
        <taxon>Pezizales</taxon>
        <taxon>Morchellaceae</taxon>
        <taxon>Morchella</taxon>
    </lineage>
</organism>
<keyword evidence="6" id="KW-0238">DNA-binding</keyword>
<dbReference type="EMBL" id="ML119219">
    <property type="protein sequence ID" value="RPB06793.1"/>
    <property type="molecule type" value="Genomic_DNA"/>
</dbReference>
<dbReference type="PRINTS" id="PR00105">
    <property type="entry name" value="C5METTRFRASE"/>
</dbReference>
<keyword evidence="11" id="KW-1185">Reference proteome</keyword>
<dbReference type="PROSITE" id="PS51679">
    <property type="entry name" value="SAM_MT_C5"/>
    <property type="match status" value="1"/>
</dbReference>
<dbReference type="Gene3D" id="3.90.120.10">
    <property type="entry name" value="DNA Methylase, subunit A, domain 2"/>
    <property type="match status" value="1"/>
</dbReference>
<dbReference type="STRING" id="1392247.A0A3N4K8P2"/>
<dbReference type="Pfam" id="PF25423">
    <property type="entry name" value="DUF7893"/>
    <property type="match status" value="1"/>
</dbReference>
<dbReference type="GO" id="GO:0005634">
    <property type="term" value="C:nucleus"/>
    <property type="evidence" value="ECO:0007669"/>
    <property type="project" value="UniProtKB-SubCell"/>
</dbReference>
<dbReference type="AlphaFoldDB" id="A0A3N4K8P2"/>
<evidence type="ECO:0000256" key="2">
    <source>
        <dbReference type="ARBA" id="ARBA00011975"/>
    </source>
</evidence>
<comment type="similarity">
    <text evidence="8">Belongs to the class I-like SAM-binding methyltransferase superfamily. C5-methyltransferase family.</text>
</comment>
<evidence type="ECO:0000256" key="4">
    <source>
        <dbReference type="ARBA" id="ARBA00022679"/>
    </source>
</evidence>
<dbReference type="InterPro" id="IPR043151">
    <property type="entry name" value="BAH_sf"/>
</dbReference>
<dbReference type="OrthoDB" id="5376140at2759"/>
<proteinExistence type="inferred from homology"/>
<feature type="active site" evidence="8">
    <location>
        <position position="660"/>
    </location>
</feature>
<dbReference type="InterPro" id="IPR001025">
    <property type="entry name" value="BAH_dom"/>
</dbReference>
<dbReference type="GO" id="GO:0003682">
    <property type="term" value="F:chromatin binding"/>
    <property type="evidence" value="ECO:0007669"/>
    <property type="project" value="InterPro"/>
</dbReference>
<evidence type="ECO:0000256" key="5">
    <source>
        <dbReference type="ARBA" id="ARBA00022691"/>
    </source>
</evidence>